<reference evidence="1 2" key="1">
    <citation type="submission" date="2018-12" db="EMBL/GenBank/DDBJ databases">
        <authorList>
            <person name="Chong R.A."/>
        </authorList>
    </citation>
    <scope>NUCLEOTIDE SEQUENCE [LARGE SCALE GENOMIC DNA]</scope>
    <source>
        <strain evidence="1 2">Bca</strain>
    </source>
</reference>
<dbReference type="InterPro" id="IPR018648">
    <property type="entry name" value="DUF2076"/>
</dbReference>
<dbReference type="AlphaFoldDB" id="A0A4D6XRZ5"/>
<dbReference type="OrthoDB" id="122910at2"/>
<dbReference type="EMBL" id="CP034879">
    <property type="protein sequence ID" value="QCI20332.1"/>
    <property type="molecule type" value="Genomic_DNA"/>
</dbReference>
<protein>
    <submittedName>
        <fullName evidence="1">DUF2076 domain-containing protein</fullName>
    </submittedName>
</protein>
<dbReference type="Pfam" id="PF09849">
    <property type="entry name" value="DUF2076"/>
    <property type="match status" value="1"/>
</dbReference>
<dbReference type="Proteomes" id="UP000298594">
    <property type="component" value="Chromosome"/>
</dbReference>
<evidence type="ECO:0000313" key="1">
    <source>
        <dbReference type="EMBL" id="QCI20332.1"/>
    </source>
</evidence>
<name>A0A4D6XRZ5_9GAMM</name>
<accession>A0A4D6XRZ5</accession>
<proteinExistence type="predicted"/>
<reference evidence="1 2" key="2">
    <citation type="submission" date="2019-05" db="EMBL/GenBank/DDBJ databases">
        <title>Genome evolution of the obligate endosymbiont Buchnera aphidicola.</title>
        <authorList>
            <person name="Moran N.A."/>
        </authorList>
    </citation>
    <scope>NUCLEOTIDE SEQUENCE [LARGE SCALE GENOMIC DNA]</scope>
    <source>
        <strain evidence="1 2">Bca</strain>
    </source>
</reference>
<organism evidence="1 2">
    <name type="scientific">Buchnera aphidicola</name>
    <name type="common">Brachycaudus cardui</name>
    <dbReference type="NCBI Taxonomy" id="557993"/>
    <lineage>
        <taxon>Bacteria</taxon>
        <taxon>Pseudomonadati</taxon>
        <taxon>Pseudomonadota</taxon>
        <taxon>Gammaproteobacteria</taxon>
        <taxon>Enterobacterales</taxon>
        <taxon>Erwiniaceae</taxon>
        <taxon>Buchnera</taxon>
    </lineage>
</organism>
<sequence>MKDEEKNLIENLFNRLKKTELNSSERDQEADDLIQKLVKQQPASSYYMAQTILIQETAIKKMSITIEELKKRIEMLNNIEKSSKKPSFLSNFFKTSPISQKISHDNNIWKNNDKTSSPFQNSNATMSTPIAQTIPTVTTTRNSGFLSNALQTATGVAGGMILGNMLMNVFNHSKPEEEIFDTINKPSLNHHIDEHVDENLINNHDTDLINYEANKSDMHTNESNFDFVDKNEFNDVDDTDINDDNFI</sequence>
<evidence type="ECO:0000313" key="2">
    <source>
        <dbReference type="Proteomes" id="UP000298594"/>
    </source>
</evidence>
<dbReference type="RefSeq" id="WP_158359204.1">
    <property type="nucleotide sequence ID" value="NZ_CP034879.1"/>
</dbReference>
<gene>
    <name evidence="1" type="ORF">D9V67_00925</name>
</gene>